<reference evidence="1" key="1">
    <citation type="journal article" date="2023" name="Science">
        <title>Genome structures resolve the early diversification of teleost fishes.</title>
        <authorList>
            <person name="Parey E."/>
            <person name="Louis A."/>
            <person name="Montfort J."/>
            <person name="Bouchez O."/>
            <person name="Roques C."/>
            <person name="Iampietro C."/>
            <person name="Lluch J."/>
            <person name="Castinel A."/>
            <person name="Donnadieu C."/>
            <person name="Desvignes T."/>
            <person name="Floi Bucao C."/>
            <person name="Jouanno E."/>
            <person name="Wen M."/>
            <person name="Mejri S."/>
            <person name="Dirks R."/>
            <person name="Jansen H."/>
            <person name="Henkel C."/>
            <person name="Chen W.J."/>
            <person name="Zahm M."/>
            <person name="Cabau C."/>
            <person name="Klopp C."/>
            <person name="Thompson A.W."/>
            <person name="Robinson-Rechavi M."/>
            <person name="Braasch I."/>
            <person name="Lecointre G."/>
            <person name="Bobe J."/>
            <person name="Postlethwait J.H."/>
            <person name="Berthelot C."/>
            <person name="Roest Crollius H."/>
            <person name="Guiguen Y."/>
        </authorList>
    </citation>
    <scope>NUCLEOTIDE SEQUENCE</scope>
    <source>
        <strain evidence="1">NC1722</strain>
    </source>
</reference>
<organism evidence="1 2">
    <name type="scientific">Aldrovandia affinis</name>
    <dbReference type="NCBI Taxonomy" id="143900"/>
    <lineage>
        <taxon>Eukaryota</taxon>
        <taxon>Metazoa</taxon>
        <taxon>Chordata</taxon>
        <taxon>Craniata</taxon>
        <taxon>Vertebrata</taxon>
        <taxon>Euteleostomi</taxon>
        <taxon>Actinopterygii</taxon>
        <taxon>Neopterygii</taxon>
        <taxon>Teleostei</taxon>
        <taxon>Notacanthiformes</taxon>
        <taxon>Halosauridae</taxon>
        <taxon>Aldrovandia</taxon>
    </lineage>
</organism>
<accession>A0AAD7WS68</accession>
<dbReference type="Proteomes" id="UP001221898">
    <property type="component" value="Unassembled WGS sequence"/>
</dbReference>
<evidence type="ECO:0000313" key="2">
    <source>
        <dbReference type="Proteomes" id="UP001221898"/>
    </source>
</evidence>
<name>A0AAD7WS68_9TELE</name>
<comment type="caution">
    <text evidence="1">The sequence shown here is derived from an EMBL/GenBank/DDBJ whole genome shotgun (WGS) entry which is preliminary data.</text>
</comment>
<keyword evidence="2" id="KW-1185">Reference proteome</keyword>
<dbReference type="EMBL" id="JAINUG010000040">
    <property type="protein sequence ID" value="KAJ8407068.1"/>
    <property type="molecule type" value="Genomic_DNA"/>
</dbReference>
<evidence type="ECO:0000313" key="1">
    <source>
        <dbReference type="EMBL" id="KAJ8407068.1"/>
    </source>
</evidence>
<dbReference type="AlphaFoldDB" id="A0AAD7WS68"/>
<gene>
    <name evidence="1" type="ORF">AAFF_G00287440</name>
</gene>
<sequence length="100" mass="11083">MFCHDSLLRRATGPAGRLSEAEATFIPPHACGSTGRGKTTVSLCYKPVPTPQLHVSKLYPPRARPRGVSAWNIPPLIKSEKRRKLIINTAVVFKDMTMQK</sequence>
<protein>
    <submittedName>
        <fullName evidence="1">Uncharacterized protein</fullName>
    </submittedName>
</protein>
<proteinExistence type="predicted"/>